<dbReference type="SUPFAM" id="SSF143100">
    <property type="entry name" value="TTHA1013/TTHA0281-like"/>
    <property type="match status" value="1"/>
</dbReference>
<protein>
    <recommendedName>
        <fullName evidence="3">HicB family protein</fullName>
    </recommendedName>
</protein>
<dbReference type="InterPro" id="IPR035069">
    <property type="entry name" value="TTHA1013/TTHA0281-like"/>
</dbReference>
<name>A0A837HRT2_9BACT</name>
<gene>
    <name evidence="1" type="ORF">UT27_C0004G0027</name>
</gene>
<evidence type="ECO:0000313" key="2">
    <source>
        <dbReference type="Proteomes" id="UP000033998"/>
    </source>
</evidence>
<dbReference type="AlphaFoldDB" id="A0A837HRT2"/>
<dbReference type="EMBL" id="LBWE01000004">
    <property type="protein sequence ID" value="KKR01956.1"/>
    <property type="molecule type" value="Genomic_DNA"/>
</dbReference>
<organism evidence="1 2">
    <name type="scientific">Candidatus Nomurabacteria bacterium GW2011_GWD2_39_12</name>
    <dbReference type="NCBI Taxonomy" id="1618759"/>
    <lineage>
        <taxon>Bacteria</taxon>
        <taxon>Candidatus Nomuraibacteriota</taxon>
    </lineage>
</organism>
<reference evidence="1 2" key="1">
    <citation type="journal article" date="2015" name="Nature">
        <title>rRNA introns, odd ribosomes, and small enigmatic genomes across a large radiation of phyla.</title>
        <authorList>
            <person name="Brown C.T."/>
            <person name="Hug L.A."/>
            <person name="Thomas B.C."/>
            <person name="Sharon I."/>
            <person name="Castelle C.J."/>
            <person name="Singh A."/>
            <person name="Wilkins M.J."/>
            <person name="Williams K.H."/>
            <person name="Banfield J.F."/>
        </authorList>
    </citation>
    <scope>NUCLEOTIDE SEQUENCE [LARGE SCALE GENOMIC DNA]</scope>
</reference>
<evidence type="ECO:0000313" key="1">
    <source>
        <dbReference type="EMBL" id="KKR01956.1"/>
    </source>
</evidence>
<dbReference type="Proteomes" id="UP000033998">
    <property type="component" value="Unassembled WGS sequence"/>
</dbReference>
<accession>A0A837HRT2</accession>
<comment type="caution">
    <text evidence="1">The sequence shown here is derived from an EMBL/GenBank/DDBJ whole genome shotgun (WGS) entry which is preliminary data.</text>
</comment>
<proteinExistence type="predicted"/>
<dbReference type="Gene3D" id="3.30.160.250">
    <property type="match status" value="1"/>
</dbReference>
<evidence type="ECO:0008006" key="3">
    <source>
        <dbReference type="Google" id="ProtNLM"/>
    </source>
</evidence>
<sequence>MKKLNLQNIVWKEGKYYVSQCLNVDVSSFGKTKKEALKNLSEALDLYFEEKSIPKFQEVKSPEIFPMAFRYA</sequence>